<dbReference type="RefSeq" id="WP_184658016.1">
    <property type="nucleotide sequence ID" value="NZ_CP031518.1"/>
</dbReference>
<proteinExistence type="predicted"/>
<protein>
    <submittedName>
        <fullName evidence="3">Ribosomal protein L40E</fullName>
    </submittedName>
</protein>
<name>A0A7W8LLM1_9SPIR</name>
<dbReference type="EMBL" id="JACHFQ010000003">
    <property type="protein sequence ID" value="MBB5225586.1"/>
    <property type="molecule type" value="Genomic_DNA"/>
</dbReference>
<feature type="domain" description="DZANK-type" evidence="2">
    <location>
        <begin position="10"/>
        <end position="56"/>
    </location>
</feature>
<keyword evidence="3" id="KW-0687">Ribonucleoprotein</keyword>
<comment type="caution">
    <text evidence="3">The sequence shown here is derived from an EMBL/GenBank/DDBJ whole genome shotgun (WGS) entry which is preliminary data.</text>
</comment>
<sequence>MKKQSAKFFCENCGAEVPQNARVCRHCGKFFSSVRCPVCGTTGMPSKFANGCPTCGYAVGNGHKIDAPSQKETKASRRSKKALLNAINSRNPAAARSKTADGSLPVWSFFAIVGILVLFVCCAMKYLEIS</sequence>
<evidence type="ECO:0000313" key="4">
    <source>
        <dbReference type="Proteomes" id="UP000518887"/>
    </source>
</evidence>
<reference evidence="3 4" key="1">
    <citation type="submission" date="2020-08" db="EMBL/GenBank/DDBJ databases">
        <title>Genomic Encyclopedia of Type Strains, Phase IV (KMG-IV): sequencing the most valuable type-strain genomes for metagenomic binning, comparative biology and taxonomic classification.</title>
        <authorList>
            <person name="Goeker M."/>
        </authorList>
    </citation>
    <scope>NUCLEOTIDE SEQUENCE [LARGE SCALE GENOMIC DNA]</scope>
    <source>
        <strain evidence="3 4">DSM 103462</strain>
    </source>
</reference>
<keyword evidence="3" id="KW-0689">Ribosomal protein</keyword>
<feature type="transmembrane region" description="Helical" evidence="1">
    <location>
        <begin position="106"/>
        <end position="127"/>
    </location>
</feature>
<evidence type="ECO:0000256" key="1">
    <source>
        <dbReference type="SAM" id="Phobius"/>
    </source>
</evidence>
<dbReference type="Proteomes" id="UP000518887">
    <property type="component" value="Unassembled WGS sequence"/>
</dbReference>
<dbReference type="GO" id="GO:0005840">
    <property type="term" value="C:ribosome"/>
    <property type="evidence" value="ECO:0007669"/>
    <property type="project" value="UniProtKB-KW"/>
</dbReference>
<keyword evidence="1" id="KW-1133">Transmembrane helix</keyword>
<keyword evidence="1" id="KW-0472">Membrane</keyword>
<accession>A0A7W8LLM1</accession>
<dbReference type="AlphaFoldDB" id="A0A7W8LLM1"/>
<evidence type="ECO:0000313" key="3">
    <source>
        <dbReference type="EMBL" id="MBB5225586.1"/>
    </source>
</evidence>
<gene>
    <name evidence="3" type="ORF">HNP76_000943</name>
</gene>
<dbReference type="InterPro" id="IPR025874">
    <property type="entry name" value="DZR"/>
</dbReference>
<organism evidence="3 4">
    <name type="scientific">Treponema ruminis</name>
    <dbReference type="NCBI Taxonomy" id="744515"/>
    <lineage>
        <taxon>Bacteria</taxon>
        <taxon>Pseudomonadati</taxon>
        <taxon>Spirochaetota</taxon>
        <taxon>Spirochaetia</taxon>
        <taxon>Spirochaetales</taxon>
        <taxon>Treponemataceae</taxon>
        <taxon>Treponema</taxon>
    </lineage>
</organism>
<keyword evidence="4" id="KW-1185">Reference proteome</keyword>
<dbReference type="Pfam" id="PF12773">
    <property type="entry name" value="DZR"/>
    <property type="match status" value="1"/>
</dbReference>
<evidence type="ECO:0000259" key="2">
    <source>
        <dbReference type="Pfam" id="PF12773"/>
    </source>
</evidence>
<keyword evidence="1" id="KW-0812">Transmembrane</keyword>